<name>A0A0K2V920_LEPSM</name>
<dbReference type="AlphaFoldDB" id="A0A0K2V920"/>
<protein>
    <submittedName>
        <fullName evidence="1">Uncharacterized protein</fullName>
    </submittedName>
</protein>
<dbReference type="EMBL" id="HACA01029677">
    <property type="protein sequence ID" value="CDW47038.1"/>
    <property type="molecule type" value="Transcribed_RNA"/>
</dbReference>
<organism evidence="1">
    <name type="scientific">Lepeophtheirus salmonis</name>
    <name type="common">Salmon louse</name>
    <name type="synonym">Caligus salmonis</name>
    <dbReference type="NCBI Taxonomy" id="72036"/>
    <lineage>
        <taxon>Eukaryota</taxon>
        <taxon>Metazoa</taxon>
        <taxon>Ecdysozoa</taxon>
        <taxon>Arthropoda</taxon>
        <taxon>Crustacea</taxon>
        <taxon>Multicrustacea</taxon>
        <taxon>Hexanauplia</taxon>
        <taxon>Copepoda</taxon>
        <taxon>Siphonostomatoida</taxon>
        <taxon>Caligidae</taxon>
        <taxon>Lepeophtheirus</taxon>
    </lineage>
</organism>
<reference evidence="1" key="1">
    <citation type="submission" date="2014-05" db="EMBL/GenBank/DDBJ databases">
        <authorList>
            <person name="Chronopoulou M."/>
        </authorList>
    </citation>
    <scope>NUCLEOTIDE SEQUENCE</scope>
    <source>
        <tissue evidence="1">Whole organism</tissue>
    </source>
</reference>
<proteinExistence type="predicted"/>
<accession>A0A0K2V920</accession>
<sequence length="17" mass="1907">MQLWIPAGIIPFVCFAT</sequence>
<evidence type="ECO:0000313" key="1">
    <source>
        <dbReference type="EMBL" id="CDW47038.1"/>
    </source>
</evidence>